<dbReference type="AlphaFoldDB" id="A0A3A9Z7D4"/>
<dbReference type="SUPFAM" id="SSF109854">
    <property type="entry name" value="DinB/YfiT-like putative metalloenzymes"/>
    <property type="match status" value="1"/>
</dbReference>
<evidence type="ECO:0000313" key="2">
    <source>
        <dbReference type="EMBL" id="RKN43177.1"/>
    </source>
</evidence>
<keyword evidence="3" id="KW-1185">Reference proteome</keyword>
<dbReference type="EMBL" id="RBAL01000005">
    <property type="protein sequence ID" value="RKN43177.1"/>
    <property type="molecule type" value="Genomic_DNA"/>
</dbReference>
<dbReference type="RefSeq" id="WP_120678536.1">
    <property type="nucleotide sequence ID" value="NZ_RBAL01000005.1"/>
</dbReference>
<dbReference type="Gene3D" id="1.20.120.450">
    <property type="entry name" value="dinb family like domain"/>
    <property type="match status" value="1"/>
</dbReference>
<evidence type="ECO:0000259" key="1">
    <source>
        <dbReference type="Pfam" id="PF11716"/>
    </source>
</evidence>
<dbReference type="Pfam" id="PF11716">
    <property type="entry name" value="MDMPI_N"/>
    <property type="match status" value="1"/>
</dbReference>
<dbReference type="OrthoDB" id="5185819at2"/>
<gene>
    <name evidence="2" type="ORF">D7294_11930</name>
</gene>
<proteinExistence type="predicted"/>
<sequence>MSDHLPTAAAVDLTPLARRVAGLLDGVAEECFAAPTPCARYRVADLLRHLLGLTVAFRDAARKAFGPTTQAGPADPDAPFPAVTGDWRGRLRYQLDELAAAWREPGAWQGETQAGGVTLPAGLAGRFALNELLLHGWDLARATGQPFECDEESAGVALALLSGLDEAARARAGFGPALGIPAGATPLDRVVALGGRRPGWTP</sequence>
<feature type="domain" description="Mycothiol-dependent maleylpyruvate isomerase metal-binding" evidence="1">
    <location>
        <begin position="15"/>
        <end position="140"/>
    </location>
</feature>
<dbReference type="InterPro" id="IPR017520">
    <property type="entry name" value="CHP03086"/>
</dbReference>
<dbReference type="Proteomes" id="UP000272474">
    <property type="component" value="Unassembled WGS sequence"/>
</dbReference>
<comment type="caution">
    <text evidence="2">The sequence shown here is derived from an EMBL/GenBank/DDBJ whole genome shotgun (WGS) entry which is preliminary data.</text>
</comment>
<reference evidence="2 3" key="1">
    <citation type="journal article" date="2014" name="Int. J. Syst. Evol. Microbiol.">
        <title>Streptomyces hoynatensis sp. nov., isolated from deep marine sediment.</title>
        <authorList>
            <person name="Veyisoglu A."/>
            <person name="Sahin N."/>
        </authorList>
    </citation>
    <scope>NUCLEOTIDE SEQUENCE [LARGE SCALE GENOMIC DNA]</scope>
    <source>
        <strain evidence="2 3">KCTC 29097</strain>
    </source>
</reference>
<dbReference type="InterPro" id="IPR034660">
    <property type="entry name" value="DinB/YfiT-like"/>
</dbReference>
<accession>A0A3A9Z7D4</accession>
<dbReference type="InterPro" id="IPR017517">
    <property type="entry name" value="Maleyloyr_isom"/>
</dbReference>
<dbReference type="InterPro" id="IPR024344">
    <property type="entry name" value="MDMPI_metal-binding"/>
</dbReference>
<name>A0A3A9Z7D4_9ACTN</name>
<dbReference type="NCBIfam" id="TIGR03083">
    <property type="entry name" value="maleylpyruvate isomerase family mycothiol-dependent enzyme"/>
    <property type="match status" value="1"/>
</dbReference>
<dbReference type="GO" id="GO:0046872">
    <property type="term" value="F:metal ion binding"/>
    <property type="evidence" value="ECO:0007669"/>
    <property type="project" value="InterPro"/>
</dbReference>
<protein>
    <submittedName>
        <fullName evidence="2">TIGR03086 family protein</fullName>
    </submittedName>
</protein>
<evidence type="ECO:0000313" key="3">
    <source>
        <dbReference type="Proteomes" id="UP000272474"/>
    </source>
</evidence>
<dbReference type="NCBIfam" id="TIGR03086">
    <property type="entry name" value="TIGR03086 family metal-binding protein"/>
    <property type="match status" value="1"/>
</dbReference>
<organism evidence="2 3">
    <name type="scientific">Streptomyces hoynatensis</name>
    <dbReference type="NCBI Taxonomy" id="1141874"/>
    <lineage>
        <taxon>Bacteria</taxon>
        <taxon>Bacillati</taxon>
        <taxon>Actinomycetota</taxon>
        <taxon>Actinomycetes</taxon>
        <taxon>Kitasatosporales</taxon>
        <taxon>Streptomycetaceae</taxon>
        <taxon>Streptomyces</taxon>
    </lineage>
</organism>